<dbReference type="Proteomes" id="UP000247591">
    <property type="component" value="Unassembled WGS sequence"/>
</dbReference>
<name>A0A318RNP1_WILLI</name>
<feature type="domain" description="Glycosyl transferase family 1" evidence="3">
    <location>
        <begin position="201"/>
        <end position="348"/>
    </location>
</feature>
<dbReference type="GO" id="GO:1901137">
    <property type="term" value="P:carbohydrate derivative biosynthetic process"/>
    <property type="evidence" value="ECO:0007669"/>
    <property type="project" value="UniProtKB-ARBA"/>
</dbReference>
<evidence type="ECO:0000313" key="6">
    <source>
        <dbReference type="Proteomes" id="UP000247591"/>
    </source>
</evidence>
<evidence type="ECO:0000256" key="2">
    <source>
        <dbReference type="ARBA" id="ARBA00022679"/>
    </source>
</evidence>
<dbReference type="InterPro" id="IPR050194">
    <property type="entry name" value="Glycosyltransferase_grp1"/>
</dbReference>
<dbReference type="PANTHER" id="PTHR45947">
    <property type="entry name" value="SULFOQUINOVOSYL TRANSFERASE SQD2"/>
    <property type="match status" value="1"/>
</dbReference>
<sequence length="380" mass="40839">MSESFLPNVNGVVNSVLRVAEHFDRTGHEAIIVAPDTPWSMRRTGREPQGPSHVTGADVHYIPSVMVPKVSSLPVGVPAPSMFRVLADFQPDIVHLASPFVVGAAGAAAARRLDVPAVGVFQTDVAGFAASYGMKLGTRAAWAWTRKLHGACDRTLAPSTVSVKALRDQGIPRVFQWGRGVDAERFHPSRRDDALRGRWSPDGKLLVGFVGRLAPEKHVERLAILSGRCDVQLVIVGGGPERGRLEQLMPDAVFTGELRGVDLARAYASLDVFVHAGEHETFCQAVQEAMASGIPAIGPDAGGPRDLIGHFRTGYLLPVEDFSARLVDAVGTLQDAGVRADFGSAARRWVQGRTWSAITDQLIGHYDAVLGRDLVARRSA</sequence>
<evidence type="ECO:0000259" key="4">
    <source>
        <dbReference type="Pfam" id="PF13439"/>
    </source>
</evidence>
<dbReference type="PANTHER" id="PTHR45947:SF3">
    <property type="entry name" value="SULFOQUINOVOSYL TRANSFERASE SQD2"/>
    <property type="match status" value="1"/>
</dbReference>
<evidence type="ECO:0000313" key="5">
    <source>
        <dbReference type="EMBL" id="PYE20245.1"/>
    </source>
</evidence>
<comment type="caution">
    <text evidence="5">The sequence shown here is derived from an EMBL/GenBank/DDBJ whole genome shotgun (WGS) entry which is preliminary data.</text>
</comment>
<dbReference type="Gene3D" id="3.40.50.2000">
    <property type="entry name" value="Glycogen Phosphorylase B"/>
    <property type="match status" value="2"/>
</dbReference>
<proteinExistence type="predicted"/>
<dbReference type="EMBL" id="QJSP01000002">
    <property type="protein sequence ID" value="PYE20245.1"/>
    <property type="molecule type" value="Genomic_DNA"/>
</dbReference>
<dbReference type="CDD" id="cd03814">
    <property type="entry name" value="GT4-like"/>
    <property type="match status" value="1"/>
</dbReference>
<dbReference type="GO" id="GO:0016758">
    <property type="term" value="F:hexosyltransferase activity"/>
    <property type="evidence" value="ECO:0007669"/>
    <property type="project" value="TreeGrafter"/>
</dbReference>
<dbReference type="InterPro" id="IPR001296">
    <property type="entry name" value="Glyco_trans_1"/>
</dbReference>
<keyword evidence="1 5" id="KW-0328">Glycosyltransferase</keyword>
<organism evidence="5 6">
    <name type="scientific">Williamsia limnetica</name>
    <dbReference type="NCBI Taxonomy" id="882452"/>
    <lineage>
        <taxon>Bacteria</taxon>
        <taxon>Bacillati</taxon>
        <taxon>Actinomycetota</taxon>
        <taxon>Actinomycetes</taxon>
        <taxon>Mycobacteriales</taxon>
        <taxon>Nocardiaceae</taxon>
        <taxon>Williamsia</taxon>
    </lineage>
</organism>
<gene>
    <name evidence="5" type="ORF">DFR67_102383</name>
</gene>
<reference evidence="5 6" key="1">
    <citation type="submission" date="2018-06" db="EMBL/GenBank/DDBJ databases">
        <title>Genomic Encyclopedia of Type Strains, Phase IV (KMG-IV): sequencing the most valuable type-strain genomes for metagenomic binning, comparative biology and taxonomic classification.</title>
        <authorList>
            <person name="Goeker M."/>
        </authorList>
    </citation>
    <scope>NUCLEOTIDE SEQUENCE [LARGE SCALE GENOMIC DNA]</scope>
    <source>
        <strain evidence="5 6">DSM 45521</strain>
    </source>
</reference>
<dbReference type="InterPro" id="IPR028098">
    <property type="entry name" value="Glyco_trans_4-like_N"/>
</dbReference>
<dbReference type="Pfam" id="PF00534">
    <property type="entry name" value="Glycos_transf_1"/>
    <property type="match status" value="1"/>
</dbReference>
<dbReference type="SUPFAM" id="SSF53756">
    <property type="entry name" value="UDP-Glycosyltransferase/glycogen phosphorylase"/>
    <property type="match status" value="1"/>
</dbReference>
<feature type="domain" description="Glycosyltransferase subfamily 4-like N-terminal" evidence="4">
    <location>
        <begin position="9"/>
        <end position="185"/>
    </location>
</feature>
<dbReference type="Pfam" id="PF13439">
    <property type="entry name" value="Glyco_transf_4"/>
    <property type="match status" value="1"/>
</dbReference>
<keyword evidence="2 5" id="KW-0808">Transferase</keyword>
<evidence type="ECO:0000259" key="3">
    <source>
        <dbReference type="Pfam" id="PF00534"/>
    </source>
</evidence>
<dbReference type="AlphaFoldDB" id="A0A318RNP1"/>
<accession>A0A318RNP1</accession>
<protein>
    <submittedName>
        <fullName evidence="5">Phosphatidylinositol alpha 1,6-mannosyltransferase</fullName>
    </submittedName>
</protein>
<dbReference type="GO" id="GO:1903509">
    <property type="term" value="P:liposaccharide metabolic process"/>
    <property type="evidence" value="ECO:0007669"/>
    <property type="project" value="UniProtKB-ARBA"/>
</dbReference>
<evidence type="ECO:0000256" key="1">
    <source>
        <dbReference type="ARBA" id="ARBA00022676"/>
    </source>
</evidence>
<keyword evidence="6" id="KW-1185">Reference proteome</keyword>